<dbReference type="EMBL" id="LN713926">
    <property type="protein sequence ID" value="CEK42316.1"/>
    <property type="molecule type" value="Genomic_DNA"/>
</dbReference>
<dbReference type="RefSeq" id="WP_192963181.1">
    <property type="nucleotide sequence ID" value="NZ_LN713926.1"/>
</dbReference>
<proteinExistence type="predicted"/>
<dbReference type="AlphaFoldDB" id="A0A0G4E503"/>
<keyword evidence="1" id="KW-0614">Plasmid</keyword>
<accession>A0A0G4E503</accession>
<name>A0A0G4E503_PSEFS</name>
<organism evidence="1">
    <name type="scientific">Pseudomonas fluorescens (strain SBW25)</name>
    <dbReference type="NCBI Taxonomy" id="216595"/>
    <lineage>
        <taxon>Bacteria</taxon>
        <taxon>Pseudomonadati</taxon>
        <taxon>Pseudomonadota</taxon>
        <taxon>Gammaproteobacteria</taxon>
        <taxon>Pseudomonadales</taxon>
        <taxon>Pseudomonadaceae</taxon>
        <taxon>Pseudomonas</taxon>
    </lineage>
</organism>
<geneLocation type="plasmid" evidence="1">
    <name>pQBR57</name>
</geneLocation>
<gene>
    <name evidence="1" type="ORF">PQBR57_0363</name>
</gene>
<evidence type="ECO:0000313" key="1">
    <source>
        <dbReference type="EMBL" id="CEK42316.1"/>
    </source>
</evidence>
<protein>
    <submittedName>
        <fullName evidence="1">Uncharacterized protein</fullName>
    </submittedName>
</protein>
<reference evidence="1" key="2">
    <citation type="submission" date="2015-06" db="EMBL/GenBank/DDBJ databases">
        <title>Environmentally co-occuring mercury resistance plasmids are genetically and phenotypically diverse and confer variable context-dependent fitness effects.</title>
        <authorList>
            <person name="Hall J.P.J."/>
            <person name="Harrison E."/>
            <person name="Lilley A.K."/>
            <person name="Paterson S."/>
            <person name="Spiers A.J."/>
            <person name="Brockhurst M.A."/>
        </authorList>
    </citation>
    <scope>NUCLEOTIDE SEQUENCE [LARGE SCALE GENOMIC DNA]</scope>
    <source>
        <strain evidence="1">SBW25</strain>
        <plasmid evidence="1">pQBR57</plasmid>
    </source>
</reference>
<sequence>MSMTYDDALEENPNISRNRAVQECEKHCASPEEMFAELGDHDHYEAAQVLRWLGY</sequence>
<reference evidence="1" key="1">
    <citation type="submission" date="2014-12" db="EMBL/GenBank/DDBJ databases">
        <authorList>
            <person name="Hall J."/>
        </authorList>
    </citation>
    <scope>NUCLEOTIDE SEQUENCE [LARGE SCALE GENOMIC DNA]</scope>
    <source>
        <strain evidence="1">SBW25</strain>
        <plasmid evidence="1">pQBR57</plasmid>
    </source>
</reference>